<protein>
    <recommendedName>
        <fullName evidence="4">Phenol degradation protein meta</fullName>
    </recommendedName>
</protein>
<dbReference type="RefSeq" id="WP_004820388.1">
    <property type="nucleotide sequence ID" value="NZ_KB849456.1"/>
</dbReference>
<keyword evidence="3" id="KW-1185">Reference proteome</keyword>
<dbReference type="eggNOG" id="COG4313">
    <property type="taxonomic scope" value="Bacteria"/>
</dbReference>
<keyword evidence="1" id="KW-0732">Signal</keyword>
<evidence type="ECO:0000313" key="2">
    <source>
        <dbReference type="EMBL" id="ENV16686.1"/>
    </source>
</evidence>
<proteinExistence type="predicted"/>
<evidence type="ECO:0000313" key="3">
    <source>
        <dbReference type="Proteomes" id="UP000013148"/>
    </source>
</evidence>
<accession>N8WXI3</accession>
<feature type="chain" id="PRO_5004135309" description="Phenol degradation protein meta" evidence="1">
    <location>
        <begin position="25"/>
        <end position="315"/>
    </location>
</feature>
<feature type="signal peptide" evidence="1">
    <location>
        <begin position="1"/>
        <end position="24"/>
    </location>
</feature>
<dbReference type="EMBL" id="APPJ01000011">
    <property type="protein sequence ID" value="ENV16686.1"/>
    <property type="molecule type" value="Genomic_DNA"/>
</dbReference>
<comment type="caution">
    <text evidence="2">The sequence shown here is derived from an EMBL/GenBank/DDBJ whole genome shotgun (WGS) entry which is preliminary data.</text>
</comment>
<sequence length="315" mass="35395">MKNNVIKRGFLAGTVVLTAVAAQAYDLPTVNLGMTSFLDGGLPAGPGWYSQTYLQNYDSNKLKDNQAHRLALPKTDLNYQVIVEQVSYLSDVRVGEHASLGLNVLIPFVSKMDMDDGLNNAAIKAQGGFGDLMIGPFIQFDPVMGKDGPKFVQRFEFQVNLPTGKYDQNKNINPGNNAVSFDPYWAATYWFNPKWTVSTRLHYLYNFKNDDPNYSFGLADDIQAGQAIHANFATDYALTPQLRLGINGYWLKQMTDTKVEGEKLTGTREQVWAIGPGAMYSFSKHDHIVTNAYFEQDAKNRPEGTRLQLRYIHHF</sequence>
<reference evidence="2 3" key="1">
    <citation type="submission" date="2013-02" db="EMBL/GenBank/DDBJ databases">
        <title>The Genome Sequence of Acinetobacter guillouiae NIPH 991.</title>
        <authorList>
            <consortium name="The Broad Institute Genome Sequencing Platform"/>
            <consortium name="The Broad Institute Genome Sequencing Center for Infectious Disease"/>
            <person name="Cerqueira G."/>
            <person name="Feldgarden M."/>
            <person name="Courvalin P."/>
            <person name="Perichon B."/>
            <person name="Grillot-Courvalin C."/>
            <person name="Clermont D."/>
            <person name="Rocha E."/>
            <person name="Yoon E.-J."/>
            <person name="Nemec A."/>
            <person name="Walker B."/>
            <person name="Young S.K."/>
            <person name="Zeng Q."/>
            <person name="Gargeya S."/>
            <person name="Fitzgerald M."/>
            <person name="Haas B."/>
            <person name="Abouelleil A."/>
            <person name="Alvarado L."/>
            <person name="Arachchi H.M."/>
            <person name="Berlin A.M."/>
            <person name="Chapman S.B."/>
            <person name="Dewar J."/>
            <person name="Goldberg J."/>
            <person name="Griggs A."/>
            <person name="Gujja S."/>
            <person name="Hansen M."/>
            <person name="Howarth C."/>
            <person name="Imamovic A."/>
            <person name="Larimer J."/>
            <person name="McCowan C."/>
            <person name="Murphy C."/>
            <person name="Neiman D."/>
            <person name="Pearson M."/>
            <person name="Priest M."/>
            <person name="Roberts A."/>
            <person name="Saif S."/>
            <person name="Shea T."/>
            <person name="Sisk P."/>
            <person name="Sykes S."/>
            <person name="Wortman J."/>
            <person name="Nusbaum C."/>
            <person name="Birren B."/>
        </authorList>
    </citation>
    <scope>NUCLEOTIDE SEQUENCE [LARGE SCALE GENOMIC DNA]</scope>
    <source>
        <strain evidence="2 3">NIPH 991</strain>
    </source>
</reference>
<dbReference type="AlphaFoldDB" id="N8WXI3"/>
<organism evidence="2 3">
    <name type="scientific">Acinetobacter guillouiae NIPH 991</name>
    <dbReference type="NCBI Taxonomy" id="1217656"/>
    <lineage>
        <taxon>Bacteria</taxon>
        <taxon>Pseudomonadati</taxon>
        <taxon>Pseudomonadota</taxon>
        <taxon>Gammaproteobacteria</taxon>
        <taxon>Moraxellales</taxon>
        <taxon>Moraxellaceae</taxon>
        <taxon>Acinetobacter</taxon>
    </lineage>
</organism>
<dbReference type="HOGENOM" id="CLU_066206_1_0_6"/>
<gene>
    <name evidence="2" type="ORF">F964_02434</name>
</gene>
<dbReference type="PATRIC" id="fig|1217656.3.peg.2379"/>
<dbReference type="Proteomes" id="UP000013148">
    <property type="component" value="Unassembled WGS sequence"/>
</dbReference>
<dbReference type="Pfam" id="PF13557">
    <property type="entry name" value="Phenol_MetA_deg"/>
    <property type="match status" value="1"/>
</dbReference>
<evidence type="ECO:0000256" key="1">
    <source>
        <dbReference type="SAM" id="SignalP"/>
    </source>
</evidence>
<evidence type="ECO:0008006" key="4">
    <source>
        <dbReference type="Google" id="ProtNLM"/>
    </source>
</evidence>
<dbReference type="InterPro" id="IPR025737">
    <property type="entry name" value="FApF"/>
</dbReference>
<name>N8WXI3_ACIGI</name>